<keyword evidence="2" id="KW-1185">Reference proteome</keyword>
<name>A0ABN1TYH5_9ACTN</name>
<comment type="caution">
    <text evidence="1">The sequence shown here is derived from an EMBL/GenBank/DDBJ whole genome shotgun (WGS) entry which is preliminary data.</text>
</comment>
<dbReference type="InterPro" id="IPR048142">
    <property type="entry name" value="QRL_CxxC_CxxC"/>
</dbReference>
<reference evidence="1 2" key="1">
    <citation type="journal article" date="2019" name="Int. J. Syst. Evol. Microbiol.">
        <title>The Global Catalogue of Microorganisms (GCM) 10K type strain sequencing project: providing services to taxonomists for standard genome sequencing and annotation.</title>
        <authorList>
            <consortium name="The Broad Institute Genomics Platform"/>
            <consortium name="The Broad Institute Genome Sequencing Center for Infectious Disease"/>
            <person name="Wu L."/>
            <person name="Ma J."/>
        </authorList>
    </citation>
    <scope>NUCLEOTIDE SEQUENCE [LARGE SCALE GENOMIC DNA]</scope>
    <source>
        <strain evidence="1 2">JCM 13002</strain>
    </source>
</reference>
<sequence length="131" mass="14385">MRAIDLDPDGRHHGGLPTYPWRWAPPGDLATRRQLRAEGLRPAGQAPAAQVVCRRGKRIAYLYRRSLARPVRLMTPARAAALERAMAARQTCPVCRTQASTCLPLRSLGSCLPCAELSDAEREQLATLATL</sequence>
<dbReference type="NCBIfam" id="NF041638">
    <property type="entry name" value="QRL_CxxC_CxxC"/>
    <property type="match status" value="1"/>
</dbReference>
<protein>
    <submittedName>
        <fullName evidence="1">Uncharacterized protein</fullName>
    </submittedName>
</protein>
<gene>
    <name evidence="1" type="ORF">GCM10009663_57660</name>
</gene>
<evidence type="ECO:0000313" key="1">
    <source>
        <dbReference type="EMBL" id="GAA1108302.1"/>
    </source>
</evidence>
<organism evidence="1 2">
    <name type="scientific">Kitasatospora arboriphila</name>
    <dbReference type="NCBI Taxonomy" id="258052"/>
    <lineage>
        <taxon>Bacteria</taxon>
        <taxon>Bacillati</taxon>
        <taxon>Actinomycetota</taxon>
        <taxon>Actinomycetes</taxon>
        <taxon>Kitasatosporales</taxon>
        <taxon>Streptomycetaceae</taxon>
        <taxon>Kitasatospora</taxon>
    </lineage>
</organism>
<dbReference type="Proteomes" id="UP001499987">
    <property type="component" value="Unassembled WGS sequence"/>
</dbReference>
<dbReference type="RefSeq" id="WP_344626621.1">
    <property type="nucleotide sequence ID" value="NZ_BAAALD010000072.1"/>
</dbReference>
<accession>A0ABN1TYH5</accession>
<proteinExistence type="predicted"/>
<dbReference type="EMBL" id="BAAALD010000072">
    <property type="protein sequence ID" value="GAA1108302.1"/>
    <property type="molecule type" value="Genomic_DNA"/>
</dbReference>
<evidence type="ECO:0000313" key="2">
    <source>
        <dbReference type="Proteomes" id="UP001499987"/>
    </source>
</evidence>